<proteinExistence type="predicted"/>
<sequence>MLELEIEAVRLVLSSLRTRYNAFAHINRLPSEILAHMFHFLRDIYKPIPKDRIGDLSLPSQVIGWVQVTHVCRQWRAVALEYPTLWSDITFTLGARWKEEFFHRSGTTPIVIELSMPVNYRFQKKNLGNFPVDLAHHMSHTRELSFTGIITDFMPAISLLCRPAPSLEKLFLHNLSTVSSHDYMPFVPLDFLGGYAPRLRDLNLHRWRMSWPSIAFQSLINLSITHNCHENVRNTSELGHLLDSLQKMPSLQKLTLKYVLSPLPANVTPHSLYGPTVTIPKLRSLRLADKTPECGLLLKHMAIPVTTECDISCIWTDRGCEFLLPWLSTRVDMSMPIRTISIKQRFKDLHIIASDQSDTNTDKRSSDNAKDVQPAPTIPGRLHFGR</sequence>
<dbReference type="Gene3D" id="3.80.10.10">
    <property type="entry name" value="Ribonuclease Inhibitor"/>
    <property type="match status" value="1"/>
</dbReference>
<evidence type="ECO:0000313" key="3">
    <source>
        <dbReference type="EMBL" id="TFY54536.1"/>
    </source>
</evidence>
<dbReference type="InterPro" id="IPR001810">
    <property type="entry name" value="F-box_dom"/>
</dbReference>
<dbReference type="Gene3D" id="1.20.1280.50">
    <property type="match status" value="1"/>
</dbReference>
<dbReference type="STRING" id="205917.A0A4Y9XWM5"/>
<feature type="compositionally biased region" description="Basic and acidic residues" evidence="1">
    <location>
        <begin position="360"/>
        <end position="370"/>
    </location>
</feature>
<feature type="domain" description="F-box" evidence="2">
    <location>
        <begin position="26"/>
        <end position="91"/>
    </location>
</feature>
<dbReference type="OrthoDB" id="2884925at2759"/>
<keyword evidence="4" id="KW-1185">Reference proteome</keyword>
<comment type="caution">
    <text evidence="3">The sequence shown here is derived from an EMBL/GenBank/DDBJ whole genome shotgun (WGS) entry which is preliminary data.</text>
</comment>
<dbReference type="EMBL" id="SEOQ01001015">
    <property type="protein sequence ID" value="TFY54536.1"/>
    <property type="molecule type" value="Genomic_DNA"/>
</dbReference>
<evidence type="ECO:0000259" key="2">
    <source>
        <dbReference type="Pfam" id="PF12937"/>
    </source>
</evidence>
<reference evidence="3 4" key="1">
    <citation type="submission" date="2019-02" db="EMBL/GenBank/DDBJ databases">
        <title>Genome sequencing of the rare red list fungi Dentipellis fragilis.</title>
        <authorList>
            <person name="Buettner E."/>
            <person name="Kellner H."/>
        </authorList>
    </citation>
    <scope>NUCLEOTIDE SEQUENCE [LARGE SCALE GENOMIC DNA]</scope>
    <source>
        <strain evidence="3 4">DSM 105465</strain>
    </source>
</reference>
<name>A0A4Y9XWM5_9AGAM</name>
<protein>
    <recommendedName>
        <fullName evidence="2">F-box domain-containing protein</fullName>
    </recommendedName>
</protein>
<feature type="region of interest" description="Disordered" evidence="1">
    <location>
        <begin position="357"/>
        <end position="386"/>
    </location>
</feature>
<dbReference type="Proteomes" id="UP000298327">
    <property type="component" value="Unassembled WGS sequence"/>
</dbReference>
<evidence type="ECO:0000256" key="1">
    <source>
        <dbReference type="SAM" id="MobiDB-lite"/>
    </source>
</evidence>
<dbReference type="Pfam" id="PF12937">
    <property type="entry name" value="F-box-like"/>
    <property type="match status" value="1"/>
</dbReference>
<accession>A0A4Y9XWM5</accession>
<dbReference type="InterPro" id="IPR032675">
    <property type="entry name" value="LRR_dom_sf"/>
</dbReference>
<evidence type="ECO:0000313" key="4">
    <source>
        <dbReference type="Proteomes" id="UP000298327"/>
    </source>
</evidence>
<organism evidence="3 4">
    <name type="scientific">Dentipellis fragilis</name>
    <dbReference type="NCBI Taxonomy" id="205917"/>
    <lineage>
        <taxon>Eukaryota</taxon>
        <taxon>Fungi</taxon>
        <taxon>Dikarya</taxon>
        <taxon>Basidiomycota</taxon>
        <taxon>Agaricomycotina</taxon>
        <taxon>Agaricomycetes</taxon>
        <taxon>Russulales</taxon>
        <taxon>Hericiaceae</taxon>
        <taxon>Dentipellis</taxon>
    </lineage>
</organism>
<dbReference type="SUPFAM" id="SSF52047">
    <property type="entry name" value="RNI-like"/>
    <property type="match status" value="1"/>
</dbReference>
<dbReference type="AlphaFoldDB" id="A0A4Y9XWM5"/>
<gene>
    <name evidence="3" type="ORF">EVG20_g9665</name>
</gene>